<comment type="similarity">
    <text evidence="1">Belongs to the COQ10 family.</text>
</comment>
<dbReference type="InterPro" id="IPR005031">
    <property type="entry name" value="COQ10_START"/>
</dbReference>
<dbReference type="InterPro" id="IPR044996">
    <property type="entry name" value="COQ10-like"/>
</dbReference>
<keyword evidence="5" id="KW-1185">Reference proteome</keyword>
<dbReference type="InterPro" id="IPR023393">
    <property type="entry name" value="START-like_dom_sf"/>
</dbReference>
<dbReference type="RefSeq" id="XP_015267937.1">
    <property type="nucleotide sequence ID" value="XM_015412451.1"/>
</dbReference>
<dbReference type="SUPFAM" id="SSF55961">
    <property type="entry name" value="Bet v1-like"/>
    <property type="match status" value="1"/>
</dbReference>
<comment type="function">
    <text evidence="3">Required for the function of coenzyme Q in the respiratory chain. May serve as a chaperone or may be involved in the transport of Q6 from its site of synthesis to the catalytic sites of the respiratory complexes.</text>
</comment>
<comment type="subunit">
    <text evidence="2">Interacts with coenzyme Q.</text>
</comment>
<dbReference type="Gene3D" id="3.30.530.20">
    <property type="match status" value="1"/>
</dbReference>
<name>A0ABM1K2K0_GEKJA</name>
<evidence type="ECO:0000313" key="5">
    <source>
        <dbReference type="Proteomes" id="UP000694871"/>
    </source>
</evidence>
<organism evidence="5 6">
    <name type="scientific">Gekko japonicus</name>
    <name type="common">Schlegel's Japanese gecko</name>
    <dbReference type="NCBI Taxonomy" id="146911"/>
    <lineage>
        <taxon>Eukaryota</taxon>
        <taxon>Metazoa</taxon>
        <taxon>Chordata</taxon>
        <taxon>Craniata</taxon>
        <taxon>Vertebrata</taxon>
        <taxon>Euteleostomi</taxon>
        <taxon>Lepidosauria</taxon>
        <taxon>Squamata</taxon>
        <taxon>Bifurcata</taxon>
        <taxon>Gekkota</taxon>
        <taxon>Gekkonidae</taxon>
        <taxon>Gekkoninae</taxon>
        <taxon>Gekko</taxon>
    </lineage>
</organism>
<protein>
    <submittedName>
        <fullName evidence="6">Coenzyme Q-binding protein COQ10 homolog B, mitochondrial-like</fullName>
    </submittedName>
</protein>
<dbReference type="CDD" id="cd07813">
    <property type="entry name" value="COQ10p_like"/>
    <property type="match status" value="1"/>
</dbReference>
<dbReference type="Proteomes" id="UP000694871">
    <property type="component" value="Unplaced"/>
</dbReference>
<accession>A0ABM1K2K0</accession>
<dbReference type="PANTHER" id="PTHR12901:SF14">
    <property type="entry name" value="COENZYME Q-BINDING PROTEIN COQ10 HOMOLOG, MITOCHONDRIAL"/>
    <property type="match status" value="1"/>
</dbReference>
<evidence type="ECO:0000256" key="3">
    <source>
        <dbReference type="ARBA" id="ARBA00024947"/>
    </source>
</evidence>
<evidence type="ECO:0000259" key="4">
    <source>
        <dbReference type="Pfam" id="PF03364"/>
    </source>
</evidence>
<reference evidence="6" key="1">
    <citation type="submission" date="2025-08" db="UniProtKB">
        <authorList>
            <consortium name="RefSeq"/>
        </authorList>
    </citation>
    <scope>IDENTIFICATION</scope>
</reference>
<evidence type="ECO:0000256" key="2">
    <source>
        <dbReference type="ARBA" id="ARBA00011814"/>
    </source>
</evidence>
<gene>
    <name evidence="6" type="primary">LOC107111487</name>
</gene>
<dbReference type="GeneID" id="107111487"/>
<dbReference type="Pfam" id="PF03364">
    <property type="entry name" value="Polyketide_cyc"/>
    <property type="match status" value="1"/>
</dbReference>
<evidence type="ECO:0000256" key="1">
    <source>
        <dbReference type="ARBA" id="ARBA00006885"/>
    </source>
</evidence>
<evidence type="ECO:0000313" key="6">
    <source>
        <dbReference type="RefSeq" id="XP_015267937.1"/>
    </source>
</evidence>
<feature type="domain" description="Coenzyme Q-binding protein COQ10 START" evidence="4">
    <location>
        <begin position="96"/>
        <end position="224"/>
    </location>
</feature>
<sequence>MAGSICTGRSAAAAALRELLETGLRPRGGKGARLCLPCCRQLSSSWIPAPRIPKTRPSLPSTLTAKQPHHRSFLNLAAPLFGAGKRVEYEEVHRLGYSIEQMYDVVADIASYRLFVPWCTGSHVLSCRNEFSRAELEVGFPPLVERYISEISLVPHRQIRAVSKDGRLFQHLETLWQFGPGLAGHPDTCTLSFYVSFEFKSILHSHLANLFFDEVVKQMVSAFEHRAEKLYGPPAVVRQHKMVHCT</sequence>
<proteinExistence type="inferred from homology"/>
<dbReference type="PANTHER" id="PTHR12901">
    <property type="entry name" value="SPERM PROTEIN HOMOLOG"/>
    <property type="match status" value="1"/>
</dbReference>